<keyword evidence="8" id="KW-0443">Lipid metabolism</keyword>
<dbReference type="KEGG" id="mng:MNEG_13920"/>
<evidence type="ECO:0000256" key="7">
    <source>
        <dbReference type="ARBA" id="ARBA00022989"/>
    </source>
</evidence>
<evidence type="ECO:0000256" key="8">
    <source>
        <dbReference type="ARBA" id="ARBA00023098"/>
    </source>
</evidence>
<keyword evidence="9" id="KW-0472">Membrane</keyword>
<evidence type="ECO:0000256" key="5">
    <source>
        <dbReference type="ARBA" id="ARBA00022692"/>
    </source>
</evidence>
<evidence type="ECO:0000313" key="12">
    <source>
        <dbReference type="Proteomes" id="UP000054498"/>
    </source>
</evidence>
<dbReference type="GO" id="GO:0004144">
    <property type="term" value="F:diacylglycerol O-acyltransferase activity"/>
    <property type="evidence" value="ECO:0007669"/>
    <property type="project" value="UniProtKB-ARBA"/>
</dbReference>
<dbReference type="GO" id="GO:0005789">
    <property type="term" value="C:endoplasmic reticulum membrane"/>
    <property type="evidence" value="ECO:0007669"/>
    <property type="project" value="UniProtKB-SubCell"/>
</dbReference>
<dbReference type="PANTHER" id="PTHR12317:SF63">
    <property type="entry name" value="DIACYLGLYCEROL O-ACYLTRANSFERASE 2"/>
    <property type="match status" value="1"/>
</dbReference>
<evidence type="ECO:0000256" key="2">
    <source>
        <dbReference type="ARBA" id="ARBA00005420"/>
    </source>
</evidence>
<keyword evidence="10" id="KW-0012">Acyltransferase</keyword>
<dbReference type="AlphaFoldDB" id="A0A0D2LQQ2"/>
<keyword evidence="5" id="KW-0812">Transmembrane</keyword>
<evidence type="ECO:0000256" key="9">
    <source>
        <dbReference type="ARBA" id="ARBA00023136"/>
    </source>
</evidence>
<evidence type="ECO:0000256" key="6">
    <source>
        <dbReference type="ARBA" id="ARBA00022824"/>
    </source>
</evidence>
<protein>
    <recommendedName>
        <fullName evidence="13">Diacylglycerol O-acyltransferase</fullName>
    </recommendedName>
</protein>
<gene>
    <name evidence="11" type="ORF">MNEG_13920</name>
</gene>
<evidence type="ECO:0000256" key="1">
    <source>
        <dbReference type="ARBA" id="ARBA00004477"/>
    </source>
</evidence>
<comment type="similarity">
    <text evidence="2">Belongs to the diacylglycerol acyltransferase family.</text>
</comment>
<name>A0A0D2LQQ2_9CHLO</name>
<dbReference type="PANTHER" id="PTHR12317">
    <property type="entry name" value="DIACYLGLYCEROL O-ACYLTRANSFERASE"/>
    <property type="match status" value="1"/>
</dbReference>
<dbReference type="InterPro" id="IPR007130">
    <property type="entry name" value="DAGAT"/>
</dbReference>
<evidence type="ECO:0008006" key="13">
    <source>
        <dbReference type="Google" id="ProtNLM"/>
    </source>
</evidence>
<keyword evidence="3" id="KW-0444">Lipid biosynthesis</keyword>
<keyword evidence="4" id="KW-0808">Transferase</keyword>
<keyword evidence="12" id="KW-1185">Reference proteome</keyword>
<keyword evidence="6" id="KW-0256">Endoplasmic reticulum</keyword>
<dbReference type="OrthoDB" id="543057at2759"/>
<dbReference type="Proteomes" id="UP000054498">
    <property type="component" value="Unassembled WGS sequence"/>
</dbReference>
<organism evidence="11 12">
    <name type="scientific">Monoraphidium neglectum</name>
    <dbReference type="NCBI Taxonomy" id="145388"/>
    <lineage>
        <taxon>Eukaryota</taxon>
        <taxon>Viridiplantae</taxon>
        <taxon>Chlorophyta</taxon>
        <taxon>core chlorophytes</taxon>
        <taxon>Chlorophyceae</taxon>
        <taxon>CS clade</taxon>
        <taxon>Sphaeropleales</taxon>
        <taxon>Selenastraceae</taxon>
        <taxon>Monoraphidium</taxon>
    </lineage>
</organism>
<reference evidence="11 12" key="1">
    <citation type="journal article" date="2013" name="BMC Genomics">
        <title>Reconstruction of the lipid metabolism for the microalga Monoraphidium neglectum from its genome sequence reveals characteristics suitable for biofuel production.</title>
        <authorList>
            <person name="Bogen C."/>
            <person name="Al-Dilaimi A."/>
            <person name="Albersmeier A."/>
            <person name="Wichmann J."/>
            <person name="Grundmann M."/>
            <person name="Rupp O."/>
            <person name="Lauersen K.J."/>
            <person name="Blifernez-Klassen O."/>
            <person name="Kalinowski J."/>
            <person name="Goesmann A."/>
            <person name="Mussgnug J.H."/>
            <person name="Kruse O."/>
        </authorList>
    </citation>
    <scope>NUCLEOTIDE SEQUENCE [LARGE SCALE GENOMIC DNA]</scope>
    <source>
        <strain evidence="11 12">SAG 48.87</strain>
    </source>
</reference>
<dbReference type="EMBL" id="KK104350">
    <property type="protein sequence ID" value="KIY94044.1"/>
    <property type="molecule type" value="Genomic_DNA"/>
</dbReference>
<dbReference type="RefSeq" id="XP_013893064.1">
    <property type="nucleotide sequence ID" value="XM_014037610.1"/>
</dbReference>
<dbReference type="GeneID" id="25731431"/>
<evidence type="ECO:0000256" key="4">
    <source>
        <dbReference type="ARBA" id="ARBA00022679"/>
    </source>
</evidence>
<keyword evidence="7" id="KW-1133">Transmembrane helix</keyword>
<accession>A0A0D2LQQ2</accession>
<comment type="subcellular location">
    <subcellularLocation>
        <location evidence="1">Endoplasmic reticulum membrane</location>
        <topology evidence="1">Multi-pass membrane protein</topology>
    </subcellularLocation>
</comment>
<evidence type="ECO:0000313" key="11">
    <source>
        <dbReference type="EMBL" id="KIY94044.1"/>
    </source>
</evidence>
<proteinExistence type="inferred from homology"/>
<dbReference type="GO" id="GO:0019432">
    <property type="term" value="P:triglyceride biosynthetic process"/>
    <property type="evidence" value="ECO:0007669"/>
    <property type="project" value="TreeGrafter"/>
</dbReference>
<evidence type="ECO:0000256" key="10">
    <source>
        <dbReference type="ARBA" id="ARBA00023315"/>
    </source>
</evidence>
<sequence>MCPAPPAPPPQLLETLSRRLRVSLGIITGRWGLPLPFKVKLMAVVGTPVTVRQVAREDPGFDAAVDEAHAAYVAALTALYHRHRDAYGWRDRPLVIV</sequence>
<dbReference type="Pfam" id="PF03982">
    <property type="entry name" value="DAGAT"/>
    <property type="match status" value="1"/>
</dbReference>
<evidence type="ECO:0000256" key="3">
    <source>
        <dbReference type="ARBA" id="ARBA00022516"/>
    </source>
</evidence>